<feature type="region of interest" description="Disordered" evidence="1">
    <location>
        <begin position="109"/>
        <end position="131"/>
    </location>
</feature>
<feature type="compositionally biased region" description="Basic and acidic residues" evidence="1">
    <location>
        <begin position="1"/>
        <end position="11"/>
    </location>
</feature>
<accession>A0A0L9UG26</accession>
<sequence length="131" mass="14802">MKTNVREEGKDLPVQFSRTERPSGVPRRASFSCAEDTDRRRCSGDLMRNEPLLKCFIKLGTLGAMFFAVKEAQDHGLLMKDSLSQWIVERVKTIQLPFKLISPDPNCEKKFHSDEQCESSSGKTGEEMSSS</sequence>
<feature type="region of interest" description="Disordered" evidence="1">
    <location>
        <begin position="1"/>
        <end position="30"/>
    </location>
</feature>
<dbReference type="EMBL" id="CM003374">
    <property type="protein sequence ID" value="KOM41698.1"/>
    <property type="molecule type" value="Genomic_DNA"/>
</dbReference>
<evidence type="ECO:0000313" key="3">
    <source>
        <dbReference type="Proteomes" id="UP000053144"/>
    </source>
</evidence>
<gene>
    <name evidence="2" type="ORF">LR48_Vigan04g189600</name>
</gene>
<dbReference type="AlphaFoldDB" id="A0A0L9UG26"/>
<proteinExistence type="predicted"/>
<name>A0A0L9UG26_PHAAN</name>
<evidence type="ECO:0000256" key="1">
    <source>
        <dbReference type="SAM" id="MobiDB-lite"/>
    </source>
</evidence>
<dbReference type="Gramene" id="KOM41698">
    <property type="protein sequence ID" value="KOM41698"/>
    <property type="gene ID" value="LR48_Vigan04g189600"/>
</dbReference>
<reference evidence="3" key="1">
    <citation type="journal article" date="2015" name="Proc. Natl. Acad. Sci. U.S.A.">
        <title>Genome sequencing of adzuki bean (Vigna angularis) provides insight into high starch and low fat accumulation and domestication.</title>
        <authorList>
            <person name="Yang K."/>
            <person name="Tian Z."/>
            <person name="Chen C."/>
            <person name="Luo L."/>
            <person name="Zhao B."/>
            <person name="Wang Z."/>
            <person name="Yu L."/>
            <person name="Li Y."/>
            <person name="Sun Y."/>
            <person name="Li W."/>
            <person name="Chen Y."/>
            <person name="Li Y."/>
            <person name="Zhang Y."/>
            <person name="Ai D."/>
            <person name="Zhao J."/>
            <person name="Shang C."/>
            <person name="Ma Y."/>
            <person name="Wu B."/>
            <person name="Wang M."/>
            <person name="Gao L."/>
            <person name="Sun D."/>
            <person name="Zhang P."/>
            <person name="Guo F."/>
            <person name="Wang W."/>
            <person name="Li Y."/>
            <person name="Wang J."/>
            <person name="Varshney R.K."/>
            <person name="Wang J."/>
            <person name="Ling H.Q."/>
            <person name="Wan P."/>
        </authorList>
    </citation>
    <scope>NUCLEOTIDE SEQUENCE</scope>
    <source>
        <strain evidence="3">cv. Jingnong 6</strain>
    </source>
</reference>
<feature type="compositionally biased region" description="Polar residues" evidence="1">
    <location>
        <begin position="118"/>
        <end position="131"/>
    </location>
</feature>
<organism evidence="2 3">
    <name type="scientific">Phaseolus angularis</name>
    <name type="common">Azuki bean</name>
    <name type="synonym">Vigna angularis</name>
    <dbReference type="NCBI Taxonomy" id="3914"/>
    <lineage>
        <taxon>Eukaryota</taxon>
        <taxon>Viridiplantae</taxon>
        <taxon>Streptophyta</taxon>
        <taxon>Embryophyta</taxon>
        <taxon>Tracheophyta</taxon>
        <taxon>Spermatophyta</taxon>
        <taxon>Magnoliopsida</taxon>
        <taxon>eudicotyledons</taxon>
        <taxon>Gunneridae</taxon>
        <taxon>Pentapetalae</taxon>
        <taxon>rosids</taxon>
        <taxon>fabids</taxon>
        <taxon>Fabales</taxon>
        <taxon>Fabaceae</taxon>
        <taxon>Papilionoideae</taxon>
        <taxon>50 kb inversion clade</taxon>
        <taxon>NPAAA clade</taxon>
        <taxon>indigoferoid/millettioid clade</taxon>
        <taxon>Phaseoleae</taxon>
        <taxon>Vigna</taxon>
    </lineage>
</organism>
<dbReference type="Proteomes" id="UP000053144">
    <property type="component" value="Chromosome 4"/>
</dbReference>
<protein>
    <submittedName>
        <fullName evidence="2">Uncharacterized protein</fullName>
    </submittedName>
</protein>
<evidence type="ECO:0000313" key="2">
    <source>
        <dbReference type="EMBL" id="KOM41698.1"/>
    </source>
</evidence>